<dbReference type="AlphaFoldDB" id="A0A9K3L9U6"/>
<gene>
    <name evidence="4" type="ORF">IV203_002114</name>
</gene>
<keyword evidence="2" id="KW-1133">Transmembrane helix</keyword>
<dbReference type="PROSITE" id="PS50076">
    <property type="entry name" value="DNAJ_2"/>
    <property type="match status" value="1"/>
</dbReference>
<feature type="compositionally biased region" description="Low complexity" evidence="1">
    <location>
        <begin position="144"/>
        <end position="160"/>
    </location>
</feature>
<feature type="domain" description="J" evidence="3">
    <location>
        <begin position="277"/>
        <end position="364"/>
    </location>
</feature>
<name>A0A9K3L9U6_9STRA</name>
<evidence type="ECO:0000256" key="1">
    <source>
        <dbReference type="SAM" id="MobiDB-lite"/>
    </source>
</evidence>
<feature type="region of interest" description="Disordered" evidence="1">
    <location>
        <begin position="33"/>
        <end position="54"/>
    </location>
</feature>
<keyword evidence="5" id="KW-1185">Reference proteome</keyword>
<dbReference type="PANTHER" id="PTHR24074">
    <property type="entry name" value="CO-CHAPERONE PROTEIN DJLA"/>
    <property type="match status" value="1"/>
</dbReference>
<reference evidence="4" key="2">
    <citation type="submission" date="2021-04" db="EMBL/GenBank/DDBJ databases">
        <authorList>
            <person name="Podell S."/>
        </authorList>
    </citation>
    <scope>NUCLEOTIDE SEQUENCE</scope>
    <source>
        <strain evidence="4">Hildebrandi</strain>
    </source>
</reference>
<proteinExistence type="predicted"/>
<feature type="region of interest" description="Disordered" evidence="1">
    <location>
        <begin position="134"/>
        <end position="160"/>
    </location>
</feature>
<evidence type="ECO:0000256" key="2">
    <source>
        <dbReference type="SAM" id="Phobius"/>
    </source>
</evidence>
<dbReference type="InterPro" id="IPR001623">
    <property type="entry name" value="DnaJ_domain"/>
</dbReference>
<dbReference type="InterPro" id="IPR050817">
    <property type="entry name" value="DjlA_DnaK_co-chaperone"/>
</dbReference>
<accession>A0A9K3L9U6</accession>
<sequence length="415" mass="45529">MMNDSTSFLFFACKVAIVCVVFWNQFHHAKGFTTSTTSSHHQQQHQHHLSQRTNLYHTPSSATITILAAATRGMGMGMGTASSTKKNNKKKNGSKPSSSTATATTTSPFDVSASLIRLEKKYDELMLNAAKELQRDEQVDDDNNNNNNKQGSSSTSATTTPMMTSEYVIAARAAVATKTQGKPTIPDWVPIAQMCLRRPESEYQDGASDVMVQMAVSAYCRELSHVASFGAPVFSKIARNQLQYSVESVDSFRKFVYDEVVEGKAKQNQDEVMTKAEARETLGLINNNNINNNTTTNGASDISKSEIKQAYRRLSFDLHPDRFQGTPEECEAAAHQFSKVKIAYETLSSGVRGLDGISWYESLGGRARTGFVGPVNLLPLAAAQEHLSRHKAEGAICGLDPVLVQSFVARHLRSE</sequence>
<keyword evidence="2" id="KW-0472">Membrane</keyword>
<feature type="transmembrane region" description="Helical" evidence="2">
    <location>
        <begin position="7"/>
        <end position="26"/>
    </location>
</feature>
<dbReference type="SMART" id="SM00271">
    <property type="entry name" value="DnaJ"/>
    <property type="match status" value="1"/>
</dbReference>
<organism evidence="4 5">
    <name type="scientific">Nitzschia inconspicua</name>
    <dbReference type="NCBI Taxonomy" id="303405"/>
    <lineage>
        <taxon>Eukaryota</taxon>
        <taxon>Sar</taxon>
        <taxon>Stramenopiles</taxon>
        <taxon>Ochrophyta</taxon>
        <taxon>Bacillariophyta</taxon>
        <taxon>Bacillariophyceae</taxon>
        <taxon>Bacillariophycidae</taxon>
        <taxon>Bacillariales</taxon>
        <taxon>Bacillariaceae</taxon>
        <taxon>Nitzschia</taxon>
    </lineage>
</organism>
<feature type="compositionally biased region" description="Low complexity" evidence="1">
    <location>
        <begin position="94"/>
        <end position="105"/>
    </location>
</feature>
<dbReference type="Proteomes" id="UP000693970">
    <property type="component" value="Unassembled WGS sequence"/>
</dbReference>
<dbReference type="EMBL" id="JAGRRH010000015">
    <property type="protein sequence ID" value="KAG7357426.1"/>
    <property type="molecule type" value="Genomic_DNA"/>
</dbReference>
<dbReference type="OrthoDB" id="10250354at2759"/>
<protein>
    <submittedName>
        <fullName evidence="4">DnaJ domain containing protein</fullName>
    </submittedName>
</protein>
<keyword evidence="2" id="KW-0812">Transmembrane</keyword>
<evidence type="ECO:0000259" key="3">
    <source>
        <dbReference type="PROSITE" id="PS50076"/>
    </source>
</evidence>
<comment type="caution">
    <text evidence="4">The sequence shown here is derived from an EMBL/GenBank/DDBJ whole genome shotgun (WGS) entry which is preliminary data.</text>
</comment>
<feature type="region of interest" description="Disordered" evidence="1">
    <location>
        <begin position="77"/>
        <end position="105"/>
    </location>
</feature>
<reference evidence="4" key="1">
    <citation type="journal article" date="2021" name="Sci. Rep.">
        <title>Diploid genomic architecture of Nitzschia inconspicua, an elite biomass production diatom.</title>
        <authorList>
            <person name="Oliver A."/>
            <person name="Podell S."/>
            <person name="Pinowska A."/>
            <person name="Traller J.C."/>
            <person name="Smith S.R."/>
            <person name="McClure R."/>
            <person name="Beliaev A."/>
            <person name="Bohutskyi P."/>
            <person name="Hill E.A."/>
            <person name="Rabines A."/>
            <person name="Zheng H."/>
            <person name="Allen L.Z."/>
            <person name="Kuo A."/>
            <person name="Grigoriev I.V."/>
            <person name="Allen A.E."/>
            <person name="Hazlebeck D."/>
            <person name="Allen E.E."/>
        </authorList>
    </citation>
    <scope>NUCLEOTIDE SEQUENCE</scope>
    <source>
        <strain evidence="4">Hildebrandi</strain>
    </source>
</reference>
<evidence type="ECO:0000313" key="4">
    <source>
        <dbReference type="EMBL" id="KAG7357426.1"/>
    </source>
</evidence>
<evidence type="ECO:0000313" key="5">
    <source>
        <dbReference type="Proteomes" id="UP000693970"/>
    </source>
</evidence>
<dbReference type="Pfam" id="PF00226">
    <property type="entry name" value="DnaJ"/>
    <property type="match status" value="1"/>
</dbReference>
<dbReference type="CDD" id="cd06257">
    <property type="entry name" value="DnaJ"/>
    <property type="match status" value="1"/>
</dbReference>